<dbReference type="SMART" id="SM00363">
    <property type="entry name" value="S4"/>
    <property type="match status" value="1"/>
</dbReference>
<evidence type="ECO:0000256" key="4">
    <source>
        <dbReference type="PROSITE-ProRule" id="PRU00182"/>
    </source>
</evidence>
<evidence type="ECO:0000259" key="5">
    <source>
        <dbReference type="SMART" id="SM00363"/>
    </source>
</evidence>
<dbReference type="SUPFAM" id="SSF55174">
    <property type="entry name" value="Alpha-L RNA-binding motif"/>
    <property type="match status" value="1"/>
</dbReference>
<keyword evidence="2 4" id="KW-0694">RNA-binding</keyword>
<accession>A0A9D2AX39</accession>
<dbReference type="EMBL" id="DXEZ01000005">
    <property type="protein sequence ID" value="HIX53437.1"/>
    <property type="molecule type" value="Genomic_DNA"/>
</dbReference>
<organism evidence="6 7">
    <name type="scientific">Candidatus Sphingobacterium stercoripullorum</name>
    <dbReference type="NCBI Taxonomy" id="2838759"/>
    <lineage>
        <taxon>Bacteria</taxon>
        <taxon>Pseudomonadati</taxon>
        <taxon>Bacteroidota</taxon>
        <taxon>Sphingobacteriia</taxon>
        <taxon>Sphingobacteriales</taxon>
        <taxon>Sphingobacteriaceae</taxon>
        <taxon>Sphingobacterium</taxon>
    </lineage>
</organism>
<dbReference type="InterPro" id="IPR036986">
    <property type="entry name" value="S4_RNA-bd_sf"/>
</dbReference>
<gene>
    <name evidence="6" type="ORF">H9853_00285</name>
</gene>
<keyword evidence="3" id="KW-0238">DNA-binding</keyword>
<name>A0A9D2AX39_9SPHI</name>
<sequence>MDKKEEKLRVDKYLWAIRMFKTRSLATQACKAGKVKLNGQSIKPSYLVDIGDVFTIQKGVEKKVIEVTALLARRGDYQTALAHYKDLTPKEETYAYKSAFFAPVLKRERGAGRPTKRDRRLIDKLQDSWLGEDDED</sequence>
<dbReference type="InterPro" id="IPR002942">
    <property type="entry name" value="S4_RNA-bd"/>
</dbReference>
<dbReference type="PROSITE" id="PS50889">
    <property type="entry name" value="S4"/>
    <property type="match status" value="1"/>
</dbReference>
<dbReference type="PIRSF" id="PIRSF016821">
    <property type="entry name" value="HSP15"/>
    <property type="match status" value="1"/>
</dbReference>
<comment type="similarity">
    <text evidence="1">Belongs to the HSP15 family.</text>
</comment>
<dbReference type="Pfam" id="PF01479">
    <property type="entry name" value="S4"/>
    <property type="match status" value="1"/>
</dbReference>
<protein>
    <submittedName>
        <fullName evidence="6">RNA-binding S4 domain-containing protein</fullName>
    </submittedName>
</protein>
<dbReference type="CDD" id="cd00165">
    <property type="entry name" value="S4"/>
    <property type="match status" value="1"/>
</dbReference>
<evidence type="ECO:0000256" key="1">
    <source>
        <dbReference type="ARBA" id="ARBA00008396"/>
    </source>
</evidence>
<dbReference type="Gene3D" id="3.10.290.10">
    <property type="entry name" value="RNA-binding S4 domain"/>
    <property type="match status" value="1"/>
</dbReference>
<dbReference type="GO" id="GO:0003677">
    <property type="term" value="F:DNA binding"/>
    <property type="evidence" value="ECO:0007669"/>
    <property type="project" value="UniProtKB-KW"/>
</dbReference>
<evidence type="ECO:0000256" key="2">
    <source>
        <dbReference type="ARBA" id="ARBA00022884"/>
    </source>
</evidence>
<proteinExistence type="inferred from homology"/>
<evidence type="ECO:0000256" key="3">
    <source>
        <dbReference type="ARBA" id="ARBA00023125"/>
    </source>
</evidence>
<reference evidence="6" key="1">
    <citation type="journal article" date="2021" name="PeerJ">
        <title>Extensive microbial diversity within the chicken gut microbiome revealed by metagenomics and culture.</title>
        <authorList>
            <person name="Gilroy R."/>
            <person name="Ravi A."/>
            <person name="Getino M."/>
            <person name="Pursley I."/>
            <person name="Horton D.L."/>
            <person name="Alikhan N.F."/>
            <person name="Baker D."/>
            <person name="Gharbi K."/>
            <person name="Hall N."/>
            <person name="Watson M."/>
            <person name="Adriaenssens E.M."/>
            <person name="Foster-Nyarko E."/>
            <person name="Jarju S."/>
            <person name="Secka A."/>
            <person name="Antonio M."/>
            <person name="Oren A."/>
            <person name="Chaudhuri R.R."/>
            <person name="La Ragione R."/>
            <person name="Hildebrand F."/>
            <person name="Pallen M.J."/>
        </authorList>
    </citation>
    <scope>NUCLEOTIDE SEQUENCE</scope>
    <source>
        <strain evidence="6">1719</strain>
    </source>
</reference>
<dbReference type="GO" id="GO:0043023">
    <property type="term" value="F:ribosomal large subunit binding"/>
    <property type="evidence" value="ECO:0007669"/>
    <property type="project" value="InterPro"/>
</dbReference>
<dbReference type="AlphaFoldDB" id="A0A9D2AX39"/>
<evidence type="ECO:0000313" key="6">
    <source>
        <dbReference type="EMBL" id="HIX53437.1"/>
    </source>
</evidence>
<evidence type="ECO:0000313" key="7">
    <source>
        <dbReference type="Proteomes" id="UP000824156"/>
    </source>
</evidence>
<reference evidence="6" key="2">
    <citation type="submission" date="2021-04" db="EMBL/GenBank/DDBJ databases">
        <authorList>
            <person name="Gilroy R."/>
        </authorList>
    </citation>
    <scope>NUCLEOTIDE SEQUENCE</scope>
    <source>
        <strain evidence="6">1719</strain>
    </source>
</reference>
<dbReference type="GO" id="GO:0034605">
    <property type="term" value="P:cellular response to heat"/>
    <property type="evidence" value="ECO:0007669"/>
    <property type="project" value="InterPro"/>
</dbReference>
<feature type="domain" description="RNA-binding S4" evidence="5">
    <location>
        <begin position="8"/>
        <end position="65"/>
    </location>
</feature>
<comment type="caution">
    <text evidence="6">The sequence shown here is derived from an EMBL/GenBank/DDBJ whole genome shotgun (WGS) entry which is preliminary data.</text>
</comment>
<dbReference type="GO" id="GO:0003727">
    <property type="term" value="F:single-stranded RNA binding"/>
    <property type="evidence" value="ECO:0007669"/>
    <property type="project" value="InterPro"/>
</dbReference>
<dbReference type="InterPro" id="IPR025708">
    <property type="entry name" value="HSP15"/>
</dbReference>
<dbReference type="Proteomes" id="UP000824156">
    <property type="component" value="Unassembled WGS sequence"/>
</dbReference>